<feature type="region of interest" description="Disordered" evidence="1">
    <location>
        <begin position="1"/>
        <end position="32"/>
    </location>
</feature>
<evidence type="ECO:0000256" key="1">
    <source>
        <dbReference type="SAM" id="MobiDB-lite"/>
    </source>
</evidence>
<feature type="compositionally biased region" description="Basic and acidic residues" evidence="1">
    <location>
        <begin position="7"/>
        <end position="16"/>
    </location>
</feature>
<dbReference type="AlphaFoldDB" id="A0A2Z7CPP8"/>
<evidence type="ECO:0000313" key="2">
    <source>
        <dbReference type="EMBL" id="KZV48365.1"/>
    </source>
</evidence>
<protein>
    <submittedName>
        <fullName evidence="2">7-deoxyloganetic acid glucosyltransferase-like</fullName>
    </submittedName>
</protein>
<reference evidence="2 3" key="1">
    <citation type="journal article" date="2015" name="Proc. Natl. Acad. Sci. U.S.A.">
        <title>The resurrection genome of Boea hygrometrica: A blueprint for survival of dehydration.</title>
        <authorList>
            <person name="Xiao L."/>
            <person name="Yang G."/>
            <person name="Zhang L."/>
            <person name="Yang X."/>
            <person name="Zhao S."/>
            <person name="Ji Z."/>
            <person name="Zhou Q."/>
            <person name="Hu M."/>
            <person name="Wang Y."/>
            <person name="Chen M."/>
            <person name="Xu Y."/>
            <person name="Jin H."/>
            <person name="Xiao X."/>
            <person name="Hu G."/>
            <person name="Bao F."/>
            <person name="Hu Y."/>
            <person name="Wan P."/>
            <person name="Li L."/>
            <person name="Deng X."/>
            <person name="Kuang T."/>
            <person name="Xiang C."/>
            <person name="Zhu J.K."/>
            <person name="Oliver M.J."/>
            <person name="He Y."/>
        </authorList>
    </citation>
    <scope>NUCLEOTIDE SEQUENCE [LARGE SCALE GENOMIC DNA]</scope>
    <source>
        <strain evidence="3">cv. XS01</strain>
    </source>
</reference>
<dbReference type="Proteomes" id="UP000250235">
    <property type="component" value="Unassembled WGS sequence"/>
</dbReference>
<dbReference type="GO" id="GO:0016740">
    <property type="term" value="F:transferase activity"/>
    <property type="evidence" value="ECO:0007669"/>
    <property type="project" value="UniProtKB-KW"/>
</dbReference>
<organism evidence="2 3">
    <name type="scientific">Dorcoceras hygrometricum</name>
    <dbReference type="NCBI Taxonomy" id="472368"/>
    <lineage>
        <taxon>Eukaryota</taxon>
        <taxon>Viridiplantae</taxon>
        <taxon>Streptophyta</taxon>
        <taxon>Embryophyta</taxon>
        <taxon>Tracheophyta</taxon>
        <taxon>Spermatophyta</taxon>
        <taxon>Magnoliopsida</taxon>
        <taxon>eudicotyledons</taxon>
        <taxon>Gunneridae</taxon>
        <taxon>Pentapetalae</taxon>
        <taxon>asterids</taxon>
        <taxon>lamiids</taxon>
        <taxon>Lamiales</taxon>
        <taxon>Gesneriaceae</taxon>
        <taxon>Didymocarpoideae</taxon>
        <taxon>Trichosporeae</taxon>
        <taxon>Loxocarpinae</taxon>
        <taxon>Dorcoceras</taxon>
    </lineage>
</organism>
<feature type="compositionally biased region" description="Basic and acidic residues" evidence="1">
    <location>
        <begin position="128"/>
        <end position="143"/>
    </location>
</feature>
<proteinExistence type="predicted"/>
<keyword evidence="2" id="KW-0808">Transferase</keyword>
<keyword evidence="3" id="KW-1185">Reference proteome</keyword>
<feature type="region of interest" description="Disordered" evidence="1">
    <location>
        <begin position="93"/>
        <end position="143"/>
    </location>
</feature>
<sequence length="143" mass="16280">MPPRRKEHTDKNKEIDSMPELQELQATDEDQQEMTVQGMIDRIEGHYHGHATAKKPAELQGEVLEKIVMNMEEASRVMADHHPYVKAVVSHTTQSTNYGNIQHREPKQGAGSSRAGEVRRSIPTPPSMEERYTPPHLREETGF</sequence>
<dbReference type="EMBL" id="KQ993896">
    <property type="protein sequence ID" value="KZV48365.1"/>
    <property type="molecule type" value="Genomic_DNA"/>
</dbReference>
<gene>
    <name evidence="2" type="ORF">F511_36392</name>
</gene>
<name>A0A2Z7CPP8_9LAMI</name>
<evidence type="ECO:0000313" key="3">
    <source>
        <dbReference type="Proteomes" id="UP000250235"/>
    </source>
</evidence>
<accession>A0A2Z7CPP8</accession>